<organism evidence="1 2">
    <name type="scientific">Kineococcus rhizosphaerae</name>
    <dbReference type="NCBI Taxonomy" id="559628"/>
    <lineage>
        <taxon>Bacteria</taxon>
        <taxon>Bacillati</taxon>
        <taxon>Actinomycetota</taxon>
        <taxon>Actinomycetes</taxon>
        <taxon>Kineosporiales</taxon>
        <taxon>Kineosporiaceae</taxon>
        <taxon>Kineococcus</taxon>
    </lineage>
</organism>
<name>A0A2T0RA02_9ACTN</name>
<reference evidence="1 2" key="1">
    <citation type="submission" date="2018-03" db="EMBL/GenBank/DDBJ databases">
        <title>Genomic Encyclopedia of Archaeal and Bacterial Type Strains, Phase II (KMG-II): from individual species to whole genera.</title>
        <authorList>
            <person name="Goeker M."/>
        </authorList>
    </citation>
    <scope>NUCLEOTIDE SEQUENCE [LARGE SCALE GENOMIC DNA]</scope>
    <source>
        <strain evidence="1 2">DSM 19711</strain>
    </source>
</reference>
<dbReference type="SUPFAM" id="SSF52540">
    <property type="entry name" value="P-loop containing nucleoside triphosphate hydrolases"/>
    <property type="match status" value="1"/>
</dbReference>
<keyword evidence="1" id="KW-0808">Transferase</keyword>
<dbReference type="AlphaFoldDB" id="A0A2T0RA02"/>
<keyword evidence="2" id="KW-1185">Reference proteome</keyword>
<comment type="caution">
    <text evidence="1">The sequence shown here is derived from an EMBL/GenBank/DDBJ whole genome shotgun (WGS) entry which is preliminary data.</text>
</comment>
<evidence type="ECO:0000313" key="2">
    <source>
        <dbReference type="Proteomes" id="UP000238083"/>
    </source>
</evidence>
<dbReference type="GO" id="GO:0016301">
    <property type="term" value="F:kinase activity"/>
    <property type="evidence" value="ECO:0007669"/>
    <property type="project" value="UniProtKB-KW"/>
</dbReference>
<protein>
    <submittedName>
        <fullName evidence="1">Putative kinase</fullName>
    </submittedName>
</protein>
<dbReference type="InterPro" id="IPR027417">
    <property type="entry name" value="P-loop_NTPase"/>
</dbReference>
<dbReference type="RefSeq" id="WP_211298283.1">
    <property type="nucleotide sequence ID" value="NZ_PVZF01000001.1"/>
</dbReference>
<evidence type="ECO:0000313" key="1">
    <source>
        <dbReference type="EMBL" id="PRY17998.1"/>
    </source>
</evidence>
<dbReference type="Proteomes" id="UP000238083">
    <property type="component" value="Unassembled WGS sequence"/>
</dbReference>
<dbReference type="EMBL" id="PVZF01000001">
    <property type="protein sequence ID" value="PRY17998.1"/>
    <property type="molecule type" value="Genomic_DNA"/>
</dbReference>
<gene>
    <name evidence="1" type="ORF">CLV37_101242</name>
</gene>
<proteinExistence type="predicted"/>
<dbReference type="Gene3D" id="3.40.50.300">
    <property type="entry name" value="P-loop containing nucleotide triphosphate hydrolases"/>
    <property type="match status" value="1"/>
</dbReference>
<accession>A0A2T0RA02</accession>
<dbReference type="Pfam" id="PF13671">
    <property type="entry name" value="AAA_33"/>
    <property type="match status" value="1"/>
</dbReference>
<keyword evidence="1" id="KW-0418">Kinase</keyword>
<sequence length="174" mass="18039">MADTVILVNGLPGAGKTTLAQQLKEASGWPLLSKDAVKEALALIADGAVGSGRLGAVAMDTVWSMAAAVDGEVIVESWWFRPRDLGFARAGVALAGAVRVVEVWCDVAPAVARERYAGRHRAAVHDDGARLATDFDRWVAEGVPLGIGSLVRADTSGPVDVNGLVARVRAAASV</sequence>